<proteinExistence type="inferred from homology"/>
<dbReference type="CDD" id="cd01056">
    <property type="entry name" value="Euk_Ferritin"/>
    <property type="match status" value="1"/>
</dbReference>
<evidence type="ECO:0000259" key="7">
    <source>
        <dbReference type="PROSITE" id="PS50905"/>
    </source>
</evidence>
<dbReference type="AlphaFoldDB" id="A0AA88KZK7"/>
<dbReference type="PANTHER" id="PTHR11431:SF75">
    <property type="entry name" value="FERRITIN"/>
    <property type="match status" value="1"/>
</dbReference>
<evidence type="ECO:0000313" key="8">
    <source>
        <dbReference type="EMBL" id="KAK2707969.1"/>
    </source>
</evidence>
<keyword evidence="4 5" id="KW-0408">Iron</keyword>
<dbReference type="GO" id="GO:0006879">
    <property type="term" value="P:intracellular iron ion homeostasis"/>
    <property type="evidence" value="ECO:0007669"/>
    <property type="project" value="UniProtKB-KW"/>
</dbReference>
<dbReference type="InterPro" id="IPR012347">
    <property type="entry name" value="Ferritin-like"/>
</dbReference>
<dbReference type="GO" id="GO:0006826">
    <property type="term" value="P:iron ion transport"/>
    <property type="evidence" value="ECO:0007669"/>
    <property type="project" value="InterPro"/>
</dbReference>
<evidence type="ECO:0000256" key="4">
    <source>
        <dbReference type="ARBA" id="ARBA00023004"/>
    </source>
</evidence>
<dbReference type="GO" id="GO:0008199">
    <property type="term" value="F:ferric iron binding"/>
    <property type="evidence" value="ECO:0007669"/>
    <property type="project" value="InterPro"/>
</dbReference>
<organism evidence="8 9">
    <name type="scientific">Artemia franciscana</name>
    <name type="common">Brine shrimp</name>
    <name type="synonym">Artemia sanfranciscana</name>
    <dbReference type="NCBI Taxonomy" id="6661"/>
    <lineage>
        <taxon>Eukaryota</taxon>
        <taxon>Metazoa</taxon>
        <taxon>Ecdysozoa</taxon>
        <taxon>Arthropoda</taxon>
        <taxon>Crustacea</taxon>
        <taxon>Branchiopoda</taxon>
        <taxon>Anostraca</taxon>
        <taxon>Artemiidae</taxon>
        <taxon>Artemia</taxon>
    </lineage>
</organism>
<dbReference type="EC" id="1.16.3.1" evidence="6"/>
<feature type="binding site" evidence="5">
    <location>
        <position position="137"/>
    </location>
    <ligand>
        <name>Fe cation</name>
        <dbReference type="ChEBI" id="CHEBI:24875"/>
        <label>1</label>
    </ligand>
</feature>
<dbReference type="PANTHER" id="PTHR11431">
    <property type="entry name" value="FERRITIN"/>
    <property type="match status" value="1"/>
</dbReference>
<keyword evidence="9" id="KW-1185">Reference proteome</keyword>
<dbReference type="EMBL" id="JAVRJZ010000019">
    <property type="protein sequence ID" value="KAK2707969.1"/>
    <property type="molecule type" value="Genomic_DNA"/>
</dbReference>
<dbReference type="GO" id="GO:0008198">
    <property type="term" value="F:ferrous iron binding"/>
    <property type="evidence" value="ECO:0007669"/>
    <property type="project" value="TreeGrafter"/>
</dbReference>
<evidence type="ECO:0000256" key="6">
    <source>
        <dbReference type="RuleBase" id="RU361145"/>
    </source>
</evidence>
<comment type="catalytic activity">
    <reaction evidence="6">
        <text>4 Fe(2+) + O2 + 4 H(+) = 4 Fe(3+) + 2 H2O</text>
        <dbReference type="Rhea" id="RHEA:11148"/>
        <dbReference type="ChEBI" id="CHEBI:15377"/>
        <dbReference type="ChEBI" id="CHEBI:15378"/>
        <dbReference type="ChEBI" id="CHEBI:15379"/>
        <dbReference type="ChEBI" id="CHEBI:29033"/>
        <dbReference type="ChEBI" id="CHEBI:29034"/>
        <dbReference type="EC" id="1.16.3.1"/>
    </reaction>
</comment>
<dbReference type="GO" id="GO:0005737">
    <property type="term" value="C:cytoplasm"/>
    <property type="evidence" value="ECO:0007669"/>
    <property type="project" value="TreeGrafter"/>
</dbReference>
<dbReference type="Gene3D" id="1.20.1260.10">
    <property type="match status" value="1"/>
</dbReference>
<dbReference type="GO" id="GO:0004322">
    <property type="term" value="F:ferroxidase activity"/>
    <property type="evidence" value="ECO:0007669"/>
    <property type="project" value="UniProtKB-EC"/>
</dbReference>
<dbReference type="Proteomes" id="UP001187531">
    <property type="component" value="Unassembled WGS sequence"/>
</dbReference>
<accession>A0AA88KZK7</accession>
<keyword evidence="3 5" id="KW-0479">Metal-binding</keyword>
<comment type="similarity">
    <text evidence="1 6">Belongs to the ferritin family.</text>
</comment>
<feature type="domain" description="Ferritin-like diiron" evidence="7">
    <location>
        <begin position="6"/>
        <end position="155"/>
    </location>
</feature>
<protein>
    <recommendedName>
        <fullName evidence="6">Ferritin</fullName>
        <ecNumber evidence="6">1.16.3.1</ecNumber>
    </recommendedName>
</protein>
<dbReference type="Pfam" id="PF00210">
    <property type="entry name" value="Ferritin"/>
    <property type="match status" value="1"/>
</dbReference>
<feature type="binding site" evidence="5">
    <location>
        <position position="103"/>
    </location>
    <ligand>
        <name>Fe cation</name>
        <dbReference type="ChEBI" id="CHEBI:24875"/>
        <label>1</label>
    </ligand>
</feature>
<evidence type="ECO:0000313" key="9">
    <source>
        <dbReference type="Proteomes" id="UP001187531"/>
    </source>
</evidence>
<dbReference type="PROSITE" id="PS50905">
    <property type="entry name" value="FERRITIN_LIKE"/>
    <property type="match status" value="1"/>
</dbReference>
<reference evidence="8" key="1">
    <citation type="submission" date="2023-07" db="EMBL/GenBank/DDBJ databases">
        <title>Chromosome-level genome assembly of Artemia franciscana.</title>
        <authorList>
            <person name="Jo E."/>
        </authorList>
    </citation>
    <scope>NUCLEOTIDE SEQUENCE</scope>
    <source>
        <tissue evidence="8">Whole body</tissue>
    </source>
</reference>
<dbReference type="InterPro" id="IPR001519">
    <property type="entry name" value="Ferritin"/>
</dbReference>
<dbReference type="InterPro" id="IPR008331">
    <property type="entry name" value="Ferritin_DPS_dom"/>
</dbReference>
<feature type="binding site" evidence="5">
    <location>
        <position position="23"/>
    </location>
    <ligand>
        <name>Fe cation</name>
        <dbReference type="ChEBI" id="CHEBI:24875"/>
        <label>1</label>
    </ligand>
</feature>
<keyword evidence="6" id="KW-0560">Oxidoreductase</keyword>
<dbReference type="InterPro" id="IPR009078">
    <property type="entry name" value="Ferritin-like_SF"/>
</dbReference>
<evidence type="ECO:0000256" key="1">
    <source>
        <dbReference type="ARBA" id="ARBA00007513"/>
    </source>
</evidence>
<sequence>MSRCKQNVHMDTENAINKHINLELYTAYIYLVMESYVKRDDVALLGFAVLFNKKMKEHHLAVSKLIDYQVQRGCIASFDNIEKPVTQQWANVMEIMEEALALEKEVNESLLDLSELGKEHGDSHLVAFLGEDFLKKQSMSIYTISQCVTKLKRCSGKGLIVTLVDMELEHHSNPHLFSQSIITPQ</sequence>
<keyword evidence="2 6" id="KW-0409">Iron storage</keyword>
<evidence type="ECO:0000256" key="5">
    <source>
        <dbReference type="PIRSR" id="PIRSR601519-1"/>
    </source>
</evidence>
<comment type="caution">
    <text evidence="8">The sequence shown here is derived from an EMBL/GenBank/DDBJ whole genome shotgun (WGS) entry which is preliminary data.</text>
</comment>
<evidence type="ECO:0000256" key="3">
    <source>
        <dbReference type="ARBA" id="ARBA00022723"/>
    </source>
</evidence>
<dbReference type="InterPro" id="IPR009040">
    <property type="entry name" value="Ferritin-like_diiron"/>
</dbReference>
<evidence type="ECO:0000256" key="2">
    <source>
        <dbReference type="ARBA" id="ARBA00022434"/>
    </source>
</evidence>
<name>A0AA88KZK7_ARTSF</name>
<comment type="function">
    <text evidence="6">Stores iron in a soluble, non-toxic, readily available form. Important for iron homeostasis. Iron is taken up in the ferrous form and deposited as ferric hydroxides after oxidation.</text>
</comment>
<gene>
    <name evidence="8" type="ORF">QYM36_015597</name>
</gene>
<dbReference type="SUPFAM" id="SSF47240">
    <property type="entry name" value="Ferritin-like"/>
    <property type="match status" value="1"/>
</dbReference>